<accession>A0ABU6FNI5</accession>
<evidence type="ECO:0000313" key="2">
    <source>
        <dbReference type="Proteomes" id="UP001308776"/>
    </source>
</evidence>
<feature type="non-terminal residue" evidence="1">
    <location>
        <position position="1"/>
    </location>
</feature>
<comment type="caution">
    <text evidence="1">The sequence shown here is derived from an EMBL/GenBank/DDBJ whole genome shotgun (WGS) entry which is preliminary data.</text>
</comment>
<sequence>TPTPAARREAKRQRDMRAYTSYRQRQLEAGKYQSSFWVTLDQAAAIRTWLAAGGDTSIFTDRAPDIKGDNP</sequence>
<dbReference type="Proteomes" id="UP001308776">
    <property type="component" value="Unassembled WGS sequence"/>
</dbReference>
<dbReference type="EMBL" id="JAQGFR010000092">
    <property type="protein sequence ID" value="MEB8513082.1"/>
    <property type="molecule type" value="Genomic_DNA"/>
</dbReference>
<reference evidence="1 2" key="1">
    <citation type="submission" date="2022-11" db="EMBL/GenBank/DDBJ databases">
        <title>Comparative genomics analysis of Acidithiobacillus ferriphilus.</title>
        <authorList>
            <person name="Ma L."/>
        </authorList>
    </citation>
    <scope>NUCLEOTIDE SEQUENCE [LARGE SCALE GENOMIC DNA]</scope>
    <source>
        <strain evidence="1 2">DY15</strain>
    </source>
</reference>
<keyword evidence="2" id="KW-1185">Reference proteome</keyword>
<dbReference type="RefSeq" id="WP_325772864.1">
    <property type="nucleotide sequence ID" value="NZ_JAQGFK010000117.1"/>
</dbReference>
<proteinExistence type="predicted"/>
<gene>
    <name evidence="1" type="ORF">OW717_03385</name>
</gene>
<protein>
    <submittedName>
        <fullName evidence="1">Uncharacterized protein</fullName>
    </submittedName>
</protein>
<organism evidence="1 2">
    <name type="scientific">Acidithiobacillus ferriphilus</name>
    <dbReference type="NCBI Taxonomy" id="1689834"/>
    <lineage>
        <taxon>Bacteria</taxon>
        <taxon>Pseudomonadati</taxon>
        <taxon>Pseudomonadota</taxon>
        <taxon>Acidithiobacillia</taxon>
        <taxon>Acidithiobacillales</taxon>
        <taxon>Acidithiobacillaceae</taxon>
        <taxon>Acidithiobacillus</taxon>
    </lineage>
</organism>
<evidence type="ECO:0000313" key="1">
    <source>
        <dbReference type="EMBL" id="MEB8513082.1"/>
    </source>
</evidence>
<name>A0ABU6FNI5_9PROT</name>